<keyword evidence="1" id="KW-0472">Membrane</keyword>
<dbReference type="RefSeq" id="WP_180158091.1">
    <property type="nucleotide sequence ID" value="NZ_JACCEM010000011.1"/>
</dbReference>
<dbReference type="EMBL" id="JACCEM010000011">
    <property type="protein sequence ID" value="NYT51421.1"/>
    <property type="molecule type" value="Genomic_DNA"/>
</dbReference>
<keyword evidence="1" id="KW-1133">Transmembrane helix</keyword>
<keyword evidence="3" id="KW-1185">Reference proteome</keyword>
<gene>
    <name evidence="2" type="primary">pgaD</name>
    <name evidence="2" type="ORF">H0A72_19085</name>
</gene>
<dbReference type="NCBIfam" id="TIGR03940">
    <property type="entry name" value="PGA_PgaD"/>
    <property type="match status" value="1"/>
</dbReference>
<dbReference type="Pfam" id="PF13994">
    <property type="entry name" value="PgaD"/>
    <property type="match status" value="1"/>
</dbReference>
<name>A0A853G9Z1_9BURK</name>
<reference evidence="2 3" key="1">
    <citation type="submission" date="2020-07" db="EMBL/GenBank/DDBJ databases">
        <title>Taxonomic revisions and descriptions of new bacterial species based on genomic comparisons in the high-G+C-content subgroup of the family Alcaligenaceae.</title>
        <authorList>
            <person name="Szabo A."/>
            <person name="Felfoldi T."/>
        </authorList>
    </citation>
    <scope>NUCLEOTIDE SEQUENCE [LARGE SCALE GENOMIC DNA]</scope>
    <source>
        <strain evidence="2 3">LMG 24012</strain>
    </source>
</reference>
<protein>
    <submittedName>
        <fullName evidence="2">Poly-beta-1,6-N-acetyl-D-glucosamine biosynthesis protein PgaD</fullName>
    </submittedName>
</protein>
<comment type="caution">
    <text evidence="2">The sequence shown here is derived from an EMBL/GenBank/DDBJ whole genome shotgun (WGS) entry which is preliminary data.</text>
</comment>
<feature type="transmembrane region" description="Helical" evidence="1">
    <location>
        <begin position="12"/>
        <end position="32"/>
    </location>
</feature>
<feature type="transmembrane region" description="Helical" evidence="1">
    <location>
        <begin position="66"/>
        <end position="86"/>
    </location>
</feature>
<proteinExistence type="predicted"/>
<sequence>MNLIITTKRTSLGWTVDAALTALGWMAFFYLFTRGVVSIVHAGGIQPMPSLLDPAVTPLVPTLQTLALYLLVACFNALVVVAWGRYHKRLFRRLKLIRSADAVDEEELASHFHLSCNQLHEIQGSRVTVIYHSNDGAIAQLETDQLRMQPAGNSPVFHTVKVA</sequence>
<evidence type="ECO:0000313" key="3">
    <source>
        <dbReference type="Proteomes" id="UP000559809"/>
    </source>
</evidence>
<dbReference type="Proteomes" id="UP000559809">
    <property type="component" value="Unassembled WGS sequence"/>
</dbReference>
<dbReference type="InterPro" id="IPR023829">
    <property type="entry name" value="PGA_PgaD"/>
</dbReference>
<keyword evidence="1" id="KW-0812">Transmembrane</keyword>
<dbReference type="AlphaFoldDB" id="A0A853G9Z1"/>
<dbReference type="GO" id="GO:0043709">
    <property type="term" value="P:cell adhesion involved in single-species biofilm formation"/>
    <property type="evidence" value="ECO:0007669"/>
    <property type="project" value="InterPro"/>
</dbReference>
<evidence type="ECO:0000256" key="1">
    <source>
        <dbReference type="SAM" id="Phobius"/>
    </source>
</evidence>
<organism evidence="2 3">
    <name type="scientific">Parapusillimonas granuli</name>
    <dbReference type="NCBI Taxonomy" id="380911"/>
    <lineage>
        <taxon>Bacteria</taxon>
        <taxon>Pseudomonadati</taxon>
        <taxon>Pseudomonadota</taxon>
        <taxon>Betaproteobacteria</taxon>
        <taxon>Burkholderiales</taxon>
        <taxon>Alcaligenaceae</taxon>
        <taxon>Parapusillimonas</taxon>
    </lineage>
</organism>
<accession>A0A853G9Z1</accession>
<evidence type="ECO:0000313" key="2">
    <source>
        <dbReference type="EMBL" id="NYT51421.1"/>
    </source>
</evidence>